<gene>
    <name evidence="1" type="ORF">AVEN_11888_1</name>
</gene>
<name>A0A4Y2KH68_ARAVE</name>
<dbReference type="Pfam" id="PF11312">
    <property type="entry name" value="Methyltransf_34"/>
    <property type="match status" value="1"/>
</dbReference>
<evidence type="ECO:0000313" key="2">
    <source>
        <dbReference type="Proteomes" id="UP000499080"/>
    </source>
</evidence>
<dbReference type="Proteomes" id="UP000499080">
    <property type="component" value="Unassembled WGS sequence"/>
</dbReference>
<proteinExistence type="predicted"/>
<protein>
    <submittedName>
        <fullName evidence="1">Uncharacterized protein</fullName>
    </submittedName>
</protein>
<organism evidence="1 2">
    <name type="scientific">Araneus ventricosus</name>
    <name type="common">Orbweaver spider</name>
    <name type="synonym">Epeira ventricosa</name>
    <dbReference type="NCBI Taxonomy" id="182803"/>
    <lineage>
        <taxon>Eukaryota</taxon>
        <taxon>Metazoa</taxon>
        <taxon>Ecdysozoa</taxon>
        <taxon>Arthropoda</taxon>
        <taxon>Chelicerata</taxon>
        <taxon>Arachnida</taxon>
        <taxon>Araneae</taxon>
        <taxon>Araneomorphae</taxon>
        <taxon>Entelegynae</taxon>
        <taxon>Araneoidea</taxon>
        <taxon>Araneidae</taxon>
        <taxon>Araneus</taxon>
    </lineage>
</organism>
<dbReference type="InterPro" id="IPR021463">
    <property type="entry name" value="Methyltransf_34"/>
</dbReference>
<dbReference type="AlphaFoldDB" id="A0A4Y2KH68"/>
<sequence>MEDSLHSNFFQNSSIHDNEFCTIFFEAAKKLFDFEKERNAEELNRYYGNFHKHFNIYFGIRVNPGHPDYDSETVKLLKDSLYYRIIYVLRNSPILSSAVAFHFQNVLKEDFSYLRKLIKKEKIKICSIGGGAATDVVAVVKILDSLANKMDKRLDFEITIIDLDANWKNTCFTVLSFLKDFDDATSKINFVQADISDKNSYSAEVIKSIQEADVVLMVMLLYDFKNTNIDAKETVKVSHFSHNSYQFFFTVTSNGQN</sequence>
<keyword evidence="2" id="KW-1185">Reference proteome</keyword>
<accession>A0A4Y2KH68</accession>
<evidence type="ECO:0000313" key="1">
    <source>
        <dbReference type="EMBL" id="GBN02014.1"/>
    </source>
</evidence>
<reference evidence="1 2" key="1">
    <citation type="journal article" date="2019" name="Sci. Rep.">
        <title>Orb-weaving spider Araneus ventricosus genome elucidates the spidroin gene catalogue.</title>
        <authorList>
            <person name="Kono N."/>
            <person name="Nakamura H."/>
            <person name="Ohtoshi R."/>
            <person name="Moran D.A.P."/>
            <person name="Shinohara A."/>
            <person name="Yoshida Y."/>
            <person name="Fujiwara M."/>
            <person name="Mori M."/>
            <person name="Tomita M."/>
            <person name="Arakawa K."/>
        </authorList>
    </citation>
    <scope>NUCLEOTIDE SEQUENCE [LARGE SCALE GENOMIC DNA]</scope>
</reference>
<dbReference type="EMBL" id="BGPR01114780">
    <property type="protein sequence ID" value="GBN02014.1"/>
    <property type="molecule type" value="Genomic_DNA"/>
</dbReference>
<comment type="caution">
    <text evidence="1">The sequence shown here is derived from an EMBL/GenBank/DDBJ whole genome shotgun (WGS) entry which is preliminary data.</text>
</comment>